<dbReference type="GeneID" id="20673925"/>
<name>W4JND0_HETIT</name>
<dbReference type="InParanoid" id="W4JND0"/>
<reference evidence="2 3" key="1">
    <citation type="journal article" date="2012" name="New Phytol.">
        <title>Insight into trade-off between wood decay and parasitism from the genome of a fungal forest pathogen.</title>
        <authorList>
            <person name="Olson A."/>
            <person name="Aerts A."/>
            <person name="Asiegbu F."/>
            <person name="Belbahri L."/>
            <person name="Bouzid O."/>
            <person name="Broberg A."/>
            <person name="Canback B."/>
            <person name="Coutinho P.M."/>
            <person name="Cullen D."/>
            <person name="Dalman K."/>
            <person name="Deflorio G."/>
            <person name="van Diepen L.T."/>
            <person name="Dunand C."/>
            <person name="Duplessis S."/>
            <person name="Durling M."/>
            <person name="Gonthier P."/>
            <person name="Grimwood J."/>
            <person name="Fossdal C.G."/>
            <person name="Hansson D."/>
            <person name="Henrissat B."/>
            <person name="Hietala A."/>
            <person name="Himmelstrand K."/>
            <person name="Hoffmeister D."/>
            <person name="Hogberg N."/>
            <person name="James T.Y."/>
            <person name="Karlsson M."/>
            <person name="Kohler A."/>
            <person name="Kues U."/>
            <person name="Lee Y.H."/>
            <person name="Lin Y.C."/>
            <person name="Lind M."/>
            <person name="Lindquist E."/>
            <person name="Lombard V."/>
            <person name="Lucas S."/>
            <person name="Lunden K."/>
            <person name="Morin E."/>
            <person name="Murat C."/>
            <person name="Park J."/>
            <person name="Raffaello T."/>
            <person name="Rouze P."/>
            <person name="Salamov A."/>
            <person name="Schmutz J."/>
            <person name="Solheim H."/>
            <person name="Stahlberg J."/>
            <person name="Velez H."/>
            <person name="de Vries R.P."/>
            <person name="Wiebenga A."/>
            <person name="Woodward S."/>
            <person name="Yakovlev I."/>
            <person name="Garbelotto M."/>
            <person name="Martin F."/>
            <person name="Grigoriev I.V."/>
            <person name="Stenlid J."/>
        </authorList>
    </citation>
    <scope>NUCLEOTIDE SEQUENCE [LARGE SCALE GENOMIC DNA]</scope>
    <source>
        <strain evidence="2 3">TC 32-1</strain>
    </source>
</reference>
<dbReference type="HOGENOM" id="CLU_903317_0_0_1"/>
<keyword evidence="3" id="KW-1185">Reference proteome</keyword>
<organism evidence="2 3">
    <name type="scientific">Heterobasidion irregulare (strain TC 32-1)</name>
    <dbReference type="NCBI Taxonomy" id="747525"/>
    <lineage>
        <taxon>Eukaryota</taxon>
        <taxon>Fungi</taxon>
        <taxon>Dikarya</taxon>
        <taxon>Basidiomycota</taxon>
        <taxon>Agaricomycotina</taxon>
        <taxon>Agaricomycetes</taxon>
        <taxon>Russulales</taxon>
        <taxon>Bondarzewiaceae</taxon>
        <taxon>Heterobasidion</taxon>
        <taxon>Heterobasidion annosum species complex</taxon>
    </lineage>
</organism>
<dbReference type="EMBL" id="KI925467">
    <property type="protein sequence ID" value="ETW75067.1"/>
    <property type="molecule type" value="Genomic_DNA"/>
</dbReference>
<evidence type="ECO:0000256" key="1">
    <source>
        <dbReference type="SAM" id="MobiDB-lite"/>
    </source>
</evidence>
<dbReference type="KEGG" id="hir:HETIRDRAFT_423633"/>
<evidence type="ECO:0000313" key="2">
    <source>
        <dbReference type="EMBL" id="ETW75067.1"/>
    </source>
</evidence>
<accession>W4JND0</accession>
<protein>
    <submittedName>
        <fullName evidence="2">Uncharacterized protein</fullName>
    </submittedName>
</protein>
<sequence>MSCPRSLRRPDSKPSRPSTFDATQTPHRRDPSTPILPSGPHARSSSRAHAAAIGGAHFPAISQPLPQPPTPSPPQCHAPPPPSSLYPFDLDLDLYPPLVPLISGASFPVSLSIAVPRSQPFHSLAPRSATSRPAAGQPSTSSASACEPRRASRTSRTPGARAARGAGRATGAAPGDSSSVLLRLNPGPEAPALLDAPLVRKPLLVPARVRAPLRARVPPGSVPALPGDDTAPVPLRQQTVSFRCSRTSPAPVLLSSTADAARVDLSCGRACENRAIPARVRGSAVLVQESGEAACIQGGREEGVRRGA</sequence>
<feature type="compositionally biased region" description="Low complexity" evidence="1">
    <location>
        <begin position="154"/>
        <end position="175"/>
    </location>
</feature>
<feature type="region of interest" description="Disordered" evidence="1">
    <location>
        <begin position="124"/>
        <end position="181"/>
    </location>
</feature>
<proteinExistence type="predicted"/>
<dbReference type="Proteomes" id="UP000030671">
    <property type="component" value="Unassembled WGS sequence"/>
</dbReference>
<evidence type="ECO:0000313" key="3">
    <source>
        <dbReference type="Proteomes" id="UP000030671"/>
    </source>
</evidence>
<feature type="compositionally biased region" description="Polar residues" evidence="1">
    <location>
        <begin position="15"/>
        <end position="25"/>
    </location>
</feature>
<feature type="compositionally biased region" description="Low complexity" evidence="1">
    <location>
        <begin position="38"/>
        <end position="64"/>
    </location>
</feature>
<dbReference type="AlphaFoldDB" id="W4JND0"/>
<gene>
    <name evidence="2" type="ORF">HETIRDRAFT_423633</name>
</gene>
<feature type="region of interest" description="Disordered" evidence="1">
    <location>
        <begin position="1"/>
        <end position="89"/>
    </location>
</feature>
<dbReference type="RefSeq" id="XP_009553513.1">
    <property type="nucleotide sequence ID" value="XM_009555218.1"/>
</dbReference>
<feature type="compositionally biased region" description="Pro residues" evidence="1">
    <location>
        <begin position="65"/>
        <end position="84"/>
    </location>
</feature>